<accession>A0AB34IWN0</accession>
<evidence type="ECO:0000313" key="1">
    <source>
        <dbReference type="EMBL" id="KAL1507529.1"/>
    </source>
</evidence>
<dbReference type="AlphaFoldDB" id="A0AB34IWN0"/>
<proteinExistence type="predicted"/>
<gene>
    <name evidence="1" type="ORF">AB1Y20_007153</name>
</gene>
<dbReference type="EMBL" id="JBGBPQ010000017">
    <property type="protein sequence ID" value="KAL1507529.1"/>
    <property type="molecule type" value="Genomic_DNA"/>
</dbReference>
<organism evidence="1 2">
    <name type="scientific">Prymnesium parvum</name>
    <name type="common">Toxic golden alga</name>
    <dbReference type="NCBI Taxonomy" id="97485"/>
    <lineage>
        <taxon>Eukaryota</taxon>
        <taxon>Haptista</taxon>
        <taxon>Haptophyta</taxon>
        <taxon>Prymnesiophyceae</taxon>
        <taxon>Prymnesiales</taxon>
        <taxon>Prymnesiaceae</taxon>
        <taxon>Prymnesium</taxon>
    </lineage>
</organism>
<dbReference type="Proteomes" id="UP001515480">
    <property type="component" value="Unassembled WGS sequence"/>
</dbReference>
<reference evidence="1 2" key="1">
    <citation type="journal article" date="2024" name="Science">
        <title>Giant polyketide synthase enzymes in the biosynthesis of giant marine polyether toxins.</title>
        <authorList>
            <person name="Fallon T.R."/>
            <person name="Shende V.V."/>
            <person name="Wierzbicki I.H."/>
            <person name="Pendleton A.L."/>
            <person name="Watervoot N.F."/>
            <person name="Auber R.P."/>
            <person name="Gonzalez D.J."/>
            <person name="Wisecaver J.H."/>
            <person name="Moore B.S."/>
        </authorList>
    </citation>
    <scope>NUCLEOTIDE SEQUENCE [LARGE SCALE GENOMIC DNA]</scope>
    <source>
        <strain evidence="1 2">12B1</strain>
    </source>
</reference>
<name>A0AB34IWN0_PRYPA</name>
<keyword evidence="2" id="KW-1185">Reference proteome</keyword>
<comment type="caution">
    <text evidence="1">The sequence shown here is derived from an EMBL/GenBank/DDBJ whole genome shotgun (WGS) entry which is preliminary data.</text>
</comment>
<protein>
    <submittedName>
        <fullName evidence="1">Uncharacterized protein</fullName>
    </submittedName>
</protein>
<evidence type="ECO:0000313" key="2">
    <source>
        <dbReference type="Proteomes" id="UP001515480"/>
    </source>
</evidence>
<sequence length="105" mass="10813">MLVGSRRHRPQRLASVLAARPGGGGFAPLAAPARGGRAGGGELPQHLQRVAIGARLHHDCKAADERRLLAPNQPIPNTVAYLPTMRMLAAAAEDAAAGPRVSTAG</sequence>